<evidence type="ECO:0000259" key="1">
    <source>
        <dbReference type="SMART" id="SM01126"/>
    </source>
</evidence>
<dbReference type="AlphaFoldDB" id="A0AAV1GBI0"/>
<dbReference type="InterPro" id="IPR053164">
    <property type="entry name" value="IS1016-like_transposase"/>
</dbReference>
<dbReference type="Proteomes" id="UP001178508">
    <property type="component" value="Chromosome 14"/>
</dbReference>
<dbReference type="PANTHER" id="PTHR47163">
    <property type="entry name" value="DDE_TNP_IS1595 DOMAIN-CONTAINING PROTEIN"/>
    <property type="match status" value="1"/>
</dbReference>
<sequence length="148" mass="17677">MVGGWTWKKWVFGLLGVKHRGQKTMPVLRLVERWTRQELIPLVLHHVRMGSTILTDEWQAYRLSEFGYKHYTVNHSVAYVYADKDCHTQHIERAWRSYKETIGRLRGNRTKDRLRDHLIKIKWNECLDKKHSNGPPGCLLHDISKQYK</sequence>
<name>A0AAV1GBI0_XYRNO</name>
<feature type="domain" description="ISXO2-like transposase" evidence="1">
    <location>
        <begin position="1"/>
        <end position="133"/>
    </location>
</feature>
<evidence type="ECO:0000313" key="3">
    <source>
        <dbReference type="Proteomes" id="UP001178508"/>
    </source>
</evidence>
<dbReference type="EMBL" id="OY660877">
    <property type="protein sequence ID" value="CAJ1071451.1"/>
    <property type="molecule type" value="Genomic_DNA"/>
</dbReference>
<gene>
    <name evidence="2" type="ORF">XNOV1_A013633</name>
</gene>
<accession>A0AAV1GBI0</accession>
<reference evidence="2" key="1">
    <citation type="submission" date="2023-08" db="EMBL/GenBank/DDBJ databases">
        <authorList>
            <person name="Alioto T."/>
            <person name="Alioto T."/>
            <person name="Gomez Garrido J."/>
        </authorList>
    </citation>
    <scope>NUCLEOTIDE SEQUENCE</scope>
</reference>
<keyword evidence="3" id="KW-1185">Reference proteome</keyword>
<evidence type="ECO:0000313" key="2">
    <source>
        <dbReference type="EMBL" id="CAJ1071451.1"/>
    </source>
</evidence>
<protein>
    <submittedName>
        <fullName evidence="2">Uncharacterized protein LOC118496479</fullName>
    </submittedName>
</protein>
<dbReference type="Pfam" id="PF12762">
    <property type="entry name" value="DDE_Tnp_IS1595"/>
    <property type="match status" value="1"/>
</dbReference>
<proteinExistence type="predicted"/>
<dbReference type="InterPro" id="IPR024445">
    <property type="entry name" value="Tnp_ISXO2-like"/>
</dbReference>
<dbReference type="SMART" id="SM01126">
    <property type="entry name" value="DDE_Tnp_IS1595"/>
    <property type="match status" value="1"/>
</dbReference>
<dbReference type="PANTHER" id="PTHR47163:SF2">
    <property type="entry name" value="SI:DKEY-17M8.2"/>
    <property type="match status" value="1"/>
</dbReference>
<organism evidence="2 3">
    <name type="scientific">Xyrichtys novacula</name>
    <name type="common">Pearly razorfish</name>
    <name type="synonym">Hemipteronotus novacula</name>
    <dbReference type="NCBI Taxonomy" id="13765"/>
    <lineage>
        <taxon>Eukaryota</taxon>
        <taxon>Metazoa</taxon>
        <taxon>Chordata</taxon>
        <taxon>Craniata</taxon>
        <taxon>Vertebrata</taxon>
        <taxon>Euteleostomi</taxon>
        <taxon>Actinopterygii</taxon>
        <taxon>Neopterygii</taxon>
        <taxon>Teleostei</taxon>
        <taxon>Neoteleostei</taxon>
        <taxon>Acanthomorphata</taxon>
        <taxon>Eupercaria</taxon>
        <taxon>Labriformes</taxon>
        <taxon>Labridae</taxon>
        <taxon>Xyrichtys</taxon>
    </lineage>
</organism>